<dbReference type="GO" id="GO:0046872">
    <property type="term" value="F:metal ion binding"/>
    <property type="evidence" value="ECO:0007669"/>
    <property type="project" value="UniProtKB-KW"/>
</dbReference>
<dbReference type="OrthoDB" id="9764377at2"/>
<dbReference type="SUPFAM" id="SSF53649">
    <property type="entry name" value="Alkaline phosphatase-like"/>
    <property type="match status" value="1"/>
</dbReference>
<proteinExistence type="inferred from homology"/>
<dbReference type="Gene3D" id="3.30.1120.10">
    <property type="match status" value="1"/>
</dbReference>
<reference evidence="8" key="1">
    <citation type="submission" date="2016-10" db="EMBL/GenBank/DDBJ databases">
        <authorList>
            <person name="Varghese N."/>
            <person name="Submissions S."/>
        </authorList>
    </citation>
    <scope>NUCLEOTIDE SEQUENCE [LARGE SCALE GENOMIC DNA]</scope>
    <source>
        <strain evidence="8">DSM 25811 / CCM 8410 / LMG 26954 / E90</strain>
    </source>
</reference>
<dbReference type="Gene3D" id="3.40.720.10">
    <property type="entry name" value="Alkaline Phosphatase, subunit A"/>
    <property type="match status" value="1"/>
</dbReference>
<feature type="chain" id="PRO_5011763910" evidence="5">
    <location>
        <begin position="24"/>
        <end position="487"/>
    </location>
</feature>
<dbReference type="InterPro" id="IPR050738">
    <property type="entry name" value="Sulfatase"/>
</dbReference>
<dbReference type="PANTHER" id="PTHR42693">
    <property type="entry name" value="ARYLSULFATASE FAMILY MEMBER"/>
    <property type="match status" value="1"/>
</dbReference>
<dbReference type="Proteomes" id="UP000198757">
    <property type="component" value="Unassembled WGS sequence"/>
</dbReference>
<keyword evidence="3" id="KW-0378">Hydrolase</keyword>
<keyword evidence="5" id="KW-0732">Signal</keyword>
<dbReference type="GO" id="GO:0004065">
    <property type="term" value="F:arylsulfatase activity"/>
    <property type="evidence" value="ECO:0007669"/>
    <property type="project" value="TreeGrafter"/>
</dbReference>
<dbReference type="InterPro" id="IPR000917">
    <property type="entry name" value="Sulfatase_N"/>
</dbReference>
<dbReference type="CDD" id="cd16026">
    <property type="entry name" value="GALNS_like"/>
    <property type="match status" value="1"/>
</dbReference>
<evidence type="ECO:0000256" key="3">
    <source>
        <dbReference type="ARBA" id="ARBA00022801"/>
    </source>
</evidence>
<name>A0A1G7BL04_NIADE</name>
<dbReference type="Pfam" id="PF14707">
    <property type="entry name" value="Sulfatase_C"/>
    <property type="match status" value="1"/>
</dbReference>
<feature type="domain" description="Sulfatase N-terminal" evidence="6">
    <location>
        <begin position="29"/>
        <end position="350"/>
    </location>
</feature>
<keyword evidence="8" id="KW-1185">Reference proteome</keyword>
<accession>A0A1G7BL04</accession>
<protein>
    <submittedName>
        <fullName evidence="7">Arylsulfatase</fullName>
    </submittedName>
</protein>
<evidence type="ECO:0000256" key="2">
    <source>
        <dbReference type="ARBA" id="ARBA00022723"/>
    </source>
</evidence>
<dbReference type="RefSeq" id="WP_090393549.1">
    <property type="nucleotide sequence ID" value="NZ_FMZO01000030.1"/>
</dbReference>
<dbReference type="PANTHER" id="PTHR42693:SF53">
    <property type="entry name" value="ENDO-4-O-SULFATASE"/>
    <property type="match status" value="1"/>
</dbReference>
<sequence length="487" mass="53187">MRFSVSFFWTILFLLGSGSPSHAQGKTKPNIIIIFMDDMGYGDPECYGGAPYKTPAINKLAAEGMRFTNFYAAQATCSASRAGLLTGCYPNRIGIHGALMPWASLALNPAEETIASTLKKVGYRTGMVGKWHLGAKAPFLPVHYGFDEFLGLPYSNDMWPVGYDGRPVTDTADRKSKYPPLPLLEGDRPVRYIKTLEDQGTLTSTYTERACDFIKRNKKDPFFLYLAHSMVHVPIAASPRFLGKSGTGLFGDVMMEVDWSVNEIMKTLKAQGIDRNTLVIFTSDNGPWLTFGDHAGNTAGLREGKGSSWEGGQREPCIVRWPGTVPAGTVCNNLAATIDLLPTLARLAGAPLPKNKIDGVDIASLWFAEAGADPRDELAYYYGRNNLEAVRKGSWKLVLPHRRQTYKTYMPGKNGFPGGYAEAPVPLALYDLAHDPGETQDVQKANPEVVKALMAVAGKYRSSLGDDLTKTPCAECREPGQIPGAQK</sequence>
<keyword evidence="4" id="KW-0106">Calcium</keyword>
<evidence type="ECO:0000313" key="8">
    <source>
        <dbReference type="Proteomes" id="UP000198757"/>
    </source>
</evidence>
<keyword evidence="2" id="KW-0479">Metal-binding</keyword>
<evidence type="ECO:0000259" key="6">
    <source>
        <dbReference type="Pfam" id="PF00884"/>
    </source>
</evidence>
<dbReference type="AlphaFoldDB" id="A0A1G7BL04"/>
<evidence type="ECO:0000256" key="4">
    <source>
        <dbReference type="ARBA" id="ARBA00022837"/>
    </source>
</evidence>
<dbReference type="STRING" id="1285928.SAMN04487894_13019"/>
<organism evidence="7 8">
    <name type="scientific">Niabella drilacis (strain DSM 25811 / CCM 8410 / CCUG 62505 / LMG 26954 / E90)</name>
    <dbReference type="NCBI Taxonomy" id="1285928"/>
    <lineage>
        <taxon>Bacteria</taxon>
        <taxon>Pseudomonadati</taxon>
        <taxon>Bacteroidota</taxon>
        <taxon>Chitinophagia</taxon>
        <taxon>Chitinophagales</taxon>
        <taxon>Chitinophagaceae</taxon>
        <taxon>Niabella</taxon>
    </lineage>
</organism>
<dbReference type="InterPro" id="IPR024607">
    <property type="entry name" value="Sulfatase_CS"/>
</dbReference>
<evidence type="ECO:0000313" key="7">
    <source>
        <dbReference type="EMBL" id="SDE26985.1"/>
    </source>
</evidence>
<evidence type="ECO:0000256" key="5">
    <source>
        <dbReference type="SAM" id="SignalP"/>
    </source>
</evidence>
<comment type="similarity">
    <text evidence="1">Belongs to the sulfatase family.</text>
</comment>
<feature type="signal peptide" evidence="5">
    <location>
        <begin position="1"/>
        <end position="23"/>
    </location>
</feature>
<evidence type="ECO:0000256" key="1">
    <source>
        <dbReference type="ARBA" id="ARBA00008779"/>
    </source>
</evidence>
<gene>
    <name evidence="7" type="ORF">SAMN04487894_13019</name>
</gene>
<dbReference type="PROSITE" id="PS00149">
    <property type="entry name" value="SULFATASE_2"/>
    <property type="match status" value="1"/>
</dbReference>
<dbReference type="InterPro" id="IPR017850">
    <property type="entry name" value="Alkaline_phosphatase_core_sf"/>
</dbReference>
<dbReference type="EMBL" id="FMZO01000030">
    <property type="protein sequence ID" value="SDE26985.1"/>
    <property type="molecule type" value="Genomic_DNA"/>
</dbReference>
<dbReference type="Pfam" id="PF00884">
    <property type="entry name" value="Sulfatase"/>
    <property type="match status" value="1"/>
</dbReference>